<evidence type="ECO:0000256" key="13">
    <source>
        <dbReference type="ARBA" id="ARBA00022967"/>
    </source>
</evidence>
<reference evidence="24" key="1">
    <citation type="journal article" date="1995" name="Proc. Natl. Acad. Sci. U.S.A.">
        <title>ndhF sequence evolution and the major clades in the sunflower family.</title>
        <authorList>
            <person name="Kim K.J."/>
            <person name="Jansen R.K."/>
        </authorList>
    </citation>
    <scope>NUCLEOTIDE SEQUENCE</scope>
</reference>
<evidence type="ECO:0000256" key="9">
    <source>
        <dbReference type="ARBA" id="ARBA00022692"/>
    </source>
</evidence>
<feature type="transmembrane region" description="Helical" evidence="20">
    <location>
        <begin position="550"/>
        <end position="569"/>
    </location>
</feature>
<feature type="domain" description="NADH-Ubiquinone oxidoreductase (complex I) chain 5 N-terminal" evidence="22">
    <location>
        <begin position="75"/>
        <end position="125"/>
    </location>
</feature>
<evidence type="ECO:0000256" key="11">
    <source>
        <dbReference type="ARBA" id="ARBA00022857"/>
    </source>
</evidence>
<keyword evidence="10 20" id="KW-0874">Quinone</keyword>
<dbReference type="NCBIfam" id="NF005141">
    <property type="entry name" value="PRK06590.1"/>
    <property type="match status" value="1"/>
</dbReference>
<dbReference type="GO" id="GO:0008137">
    <property type="term" value="F:NADH dehydrogenase (ubiquinone) activity"/>
    <property type="evidence" value="ECO:0007669"/>
    <property type="project" value="InterPro"/>
</dbReference>
<evidence type="ECO:0000256" key="3">
    <source>
        <dbReference type="ARBA" id="ARBA00008200"/>
    </source>
</evidence>
<evidence type="ECO:0000256" key="16">
    <source>
        <dbReference type="ARBA" id="ARBA00023078"/>
    </source>
</evidence>
<dbReference type="NCBIfam" id="TIGR01974">
    <property type="entry name" value="NDH_I_L"/>
    <property type="match status" value="1"/>
</dbReference>
<dbReference type="InterPro" id="IPR002128">
    <property type="entry name" value="NADH_UbQ_OxRdtase_chlpt_su5_C"/>
</dbReference>
<dbReference type="GO" id="GO:0003954">
    <property type="term" value="F:NADH dehydrogenase activity"/>
    <property type="evidence" value="ECO:0007669"/>
    <property type="project" value="TreeGrafter"/>
</dbReference>
<feature type="transmembrane region" description="Helical" evidence="20">
    <location>
        <begin position="396"/>
        <end position="417"/>
    </location>
</feature>
<evidence type="ECO:0000259" key="23">
    <source>
        <dbReference type="Pfam" id="PF01010"/>
    </source>
</evidence>
<dbReference type="AlphaFoldDB" id="Q32906"/>
<dbReference type="GO" id="GO:0042773">
    <property type="term" value="P:ATP synthesis coupled electron transport"/>
    <property type="evidence" value="ECO:0007669"/>
    <property type="project" value="InterPro"/>
</dbReference>
<evidence type="ECO:0000256" key="18">
    <source>
        <dbReference type="ARBA" id="ARBA00047726"/>
    </source>
</evidence>
<dbReference type="PRINTS" id="PR01434">
    <property type="entry name" value="NADHDHGNASE5"/>
</dbReference>
<evidence type="ECO:0000256" key="10">
    <source>
        <dbReference type="ARBA" id="ARBA00022719"/>
    </source>
</evidence>
<comment type="catalytic activity">
    <reaction evidence="18 20">
        <text>a plastoquinone + NADPH + (n+1) H(+)(in) = a plastoquinol + NADP(+) + n H(+)(out)</text>
        <dbReference type="Rhea" id="RHEA:42612"/>
        <dbReference type="Rhea" id="RHEA-COMP:9561"/>
        <dbReference type="Rhea" id="RHEA-COMP:9562"/>
        <dbReference type="ChEBI" id="CHEBI:15378"/>
        <dbReference type="ChEBI" id="CHEBI:17757"/>
        <dbReference type="ChEBI" id="CHEBI:57783"/>
        <dbReference type="ChEBI" id="CHEBI:58349"/>
        <dbReference type="ChEBI" id="CHEBI:62192"/>
    </reaction>
</comment>
<dbReference type="PANTHER" id="PTHR42829">
    <property type="entry name" value="NADH-UBIQUINONE OXIDOREDUCTASE CHAIN 5"/>
    <property type="match status" value="1"/>
</dbReference>
<keyword evidence="7 20" id="KW-0150">Chloroplast</keyword>
<feature type="transmembrane region" description="Helical" evidence="20">
    <location>
        <begin position="85"/>
        <end position="109"/>
    </location>
</feature>
<keyword evidence="13" id="KW-1278">Translocase</keyword>
<evidence type="ECO:0000256" key="17">
    <source>
        <dbReference type="ARBA" id="ARBA00023136"/>
    </source>
</evidence>
<evidence type="ECO:0000256" key="1">
    <source>
        <dbReference type="ARBA" id="ARBA00004059"/>
    </source>
</evidence>
<keyword evidence="17 20" id="KW-0472">Membrane</keyword>
<comment type="function">
    <text evidence="1 20">NDH shuttles electrons from NAD(P)H:plastoquinone, via FMN and iron-sulfur (Fe-S) centers, to quinones in the photosynthetic chain and possibly in a chloroplast respiratory chain. The immediate electron acceptor for the enzyme in this species is believed to be plastoquinone. Couples the redox reaction to proton translocation, and thus conserves the redox energy in a proton gradient.</text>
</comment>
<keyword evidence="8 20" id="KW-0934">Plastid</keyword>
<dbReference type="PANTHER" id="PTHR42829:SF2">
    <property type="entry name" value="NADH-UBIQUINONE OXIDOREDUCTASE CHAIN 5"/>
    <property type="match status" value="1"/>
</dbReference>
<feature type="domain" description="NADH:quinone oxidoreductase/Mrp antiporter transmembrane" evidence="21">
    <location>
        <begin position="141"/>
        <end position="441"/>
    </location>
</feature>
<dbReference type="GO" id="GO:0015990">
    <property type="term" value="P:electron transport coupled proton transport"/>
    <property type="evidence" value="ECO:0007669"/>
    <property type="project" value="TreeGrafter"/>
</dbReference>
<dbReference type="GO" id="GO:0048038">
    <property type="term" value="F:quinone binding"/>
    <property type="evidence" value="ECO:0007669"/>
    <property type="project" value="UniProtKB-KW"/>
</dbReference>
<evidence type="ECO:0000256" key="5">
    <source>
        <dbReference type="ARBA" id="ARBA00018648"/>
    </source>
</evidence>
<dbReference type="PRINTS" id="PR01435">
    <property type="entry name" value="NPOXDRDTASE5"/>
</dbReference>
<evidence type="ECO:0000256" key="15">
    <source>
        <dbReference type="ARBA" id="ARBA00023027"/>
    </source>
</evidence>
<feature type="transmembrane region" description="Helical" evidence="20">
    <location>
        <begin position="263"/>
        <end position="287"/>
    </location>
</feature>
<feature type="transmembrane region" description="Helical" evidence="20">
    <location>
        <begin position="354"/>
        <end position="375"/>
    </location>
</feature>
<feature type="transmembrane region" description="Helical" evidence="20">
    <location>
        <begin position="40"/>
        <end position="60"/>
    </location>
</feature>
<feature type="transmembrane region" description="Helical" evidence="20">
    <location>
        <begin position="327"/>
        <end position="348"/>
    </location>
</feature>
<keyword evidence="15 20" id="KW-0520">NAD</keyword>
<dbReference type="InterPro" id="IPR001750">
    <property type="entry name" value="ND/Mrp_TM"/>
</dbReference>
<gene>
    <name evidence="20 24" type="primary">ndhF</name>
</gene>
<dbReference type="Gene3D" id="1.20.5.2700">
    <property type="match status" value="1"/>
</dbReference>
<comment type="subcellular location">
    <subcellularLocation>
        <location evidence="2 20">Plastid</location>
        <location evidence="2 20">Chloroplast thylakoid membrane</location>
        <topology evidence="2 20">Multi-pass membrane protein</topology>
    </subcellularLocation>
</comment>
<protein>
    <recommendedName>
        <fullName evidence="5 20">NAD(P)H-quinone oxidoreductase subunit 5, chloroplastic</fullName>
        <ecNumber evidence="20">7.1.1.-</ecNumber>
    </recommendedName>
    <alternativeName>
        <fullName evidence="20">NADH-plastoquinone oxidoreductase subunit 5</fullName>
    </alternativeName>
</protein>
<feature type="transmembrane region" description="Helical" evidence="20">
    <location>
        <begin position="6"/>
        <end position="28"/>
    </location>
</feature>
<evidence type="ECO:0000256" key="8">
    <source>
        <dbReference type="ARBA" id="ARBA00022640"/>
    </source>
</evidence>
<feature type="transmembrane region" description="Helical" evidence="20">
    <location>
        <begin position="187"/>
        <end position="203"/>
    </location>
</feature>
<evidence type="ECO:0000256" key="20">
    <source>
        <dbReference type="RuleBase" id="RU364062"/>
    </source>
</evidence>
<dbReference type="InterPro" id="IPR003945">
    <property type="entry name" value="NU5C-like"/>
</dbReference>
<feature type="transmembrane region" description="Helical" evidence="20">
    <location>
        <begin position="293"/>
        <end position="311"/>
    </location>
</feature>
<evidence type="ECO:0000256" key="12">
    <source>
        <dbReference type="ARBA" id="ARBA00022957"/>
    </source>
</evidence>
<comment type="similarity">
    <text evidence="3 20">Belongs to the complex I subunit 5 family.</text>
</comment>
<comment type="subunit">
    <text evidence="4 20">NDH is composed of at least 16 different subunits, 5 of which are encoded in the nucleus.</text>
</comment>
<dbReference type="Pfam" id="PF00361">
    <property type="entry name" value="Proton_antipo_M"/>
    <property type="match status" value="1"/>
</dbReference>
<name>Q32906_9ASTR</name>
<keyword evidence="6 20" id="KW-0813">Transport</keyword>
<keyword evidence="9 20" id="KW-0812">Transmembrane</keyword>
<keyword evidence="16 20" id="KW-0793">Thylakoid</keyword>
<evidence type="ECO:0000256" key="6">
    <source>
        <dbReference type="ARBA" id="ARBA00022448"/>
    </source>
</evidence>
<evidence type="ECO:0000313" key="24">
    <source>
        <dbReference type="EMBL" id="AAC37769.1"/>
    </source>
</evidence>
<keyword evidence="14 20" id="KW-1133">Transmembrane helix</keyword>
<feature type="transmembrane region" description="Helical" evidence="20">
    <location>
        <begin position="604"/>
        <end position="622"/>
    </location>
</feature>
<feature type="transmembrane region" description="Helical" evidence="20">
    <location>
        <begin position="721"/>
        <end position="739"/>
    </location>
</feature>
<accession>Q32906</accession>
<dbReference type="EC" id="7.1.1.-" evidence="20"/>
<dbReference type="PIR" id="T13658">
    <property type="entry name" value="T13658"/>
</dbReference>
<feature type="transmembrane region" description="Helical" evidence="20">
    <location>
        <begin position="121"/>
        <end position="139"/>
    </location>
</feature>
<dbReference type="Pfam" id="PF00662">
    <property type="entry name" value="Proton_antipo_N"/>
    <property type="match status" value="1"/>
</dbReference>
<feature type="transmembrane region" description="Helical" evidence="20">
    <location>
        <begin position="429"/>
        <end position="451"/>
    </location>
</feature>
<evidence type="ECO:0000256" key="19">
    <source>
        <dbReference type="ARBA" id="ARBA00048026"/>
    </source>
</evidence>
<dbReference type="Pfam" id="PF01010">
    <property type="entry name" value="Proton_antipo_C"/>
    <property type="match status" value="1"/>
</dbReference>
<geneLocation type="chloroplast" evidence="24"/>
<evidence type="ECO:0000256" key="2">
    <source>
        <dbReference type="ARBA" id="ARBA00004454"/>
    </source>
</evidence>
<proteinExistence type="inferred from homology"/>
<organism evidence="24">
    <name type="scientific">Pluchea sericea</name>
    <dbReference type="NCBI Taxonomy" id="41624"/>
    <lineage>
        <taxon>Eukaryota</taxon>
        <taxon>Viridiplantae</taxon>
        <taxon>Streptophyta</taxon>
        <taxon>Embryophyta</taxon>
        <taxon>Tracheophyta</taxon>
        <taxon>Spermatophyta</taxon>
        <taxon>Magnoliopsida</taxon>
        <taxon>eudicotyledons</taxon>
        <taxon>Gunneridae</taxon>
        <taxon>Pentapetalae</taxon>
        <taxon>asterids</taxon>
        <taxon>campanulids</taxon>
        <taxon>Asterales</taxon>
        <taxon>Asteraceae</taxon>
        <taxon>Asteroideae</taxon>
        <taxon>Inuleae</taxon>
        <taxon>Plucheinae</taxon>
        <taxon>Pluchea</taxon>
    </lineage>
</organism>
<feature type="domain" description="NADH:ubiquinone/plastoquinone oxidoreductase chloroplast chain 5 C-terminal" evidence="23">
    <location>
        <begin position="448"/>
        <end position="688"/>
    </location>
</feature>
<evidence type="ECO:0000256" key="14">
    <source>
        <dbReference type="ARBA" id="ARBA00022989"/>
    </source>
</evidence>
<evidence type="ECO:0000259" key="21">
    <source>
        <dbReference type="Pfam" id="PF00361"/>
    </source>
</evidence>
<keyword evidence="11 20" id="KW-0521">NADP</keyword>
<dbReference type="InterPro" id="IPR001516">
    <property type="entry name" value="Proton_antipo_N"/>
</dbReference>
<feature type="transmembrane region" description="Helical" evidence="20">
    <location>
        <begin position="223"/>
        <end position="242"/>
    </location>
</feature>
<dbReference type="InterPro" id="IPR018393">
    <property type="entry name" value="NADHpl_OxRdtase_5_subgr"/>
</dbReference>
<comment type="catalytic activity">
    <reaction evidence="19 20">
        <text>a plastoquinone + NADH + (n+1) H(+)(in) = a plastoquinol + NAD(+) + n H(+)(out)</text>
        <dbReference type="Rhea" id="RHEA:42608"/>
        <dbReference type="Rhea" id="RHEA-COMP:9561"/>
        <dbReference type="Rhea" id="RHEA-COMP:9562"/>
        <dbReference type="ChEBI" id="CHEBI:15378"/>
        <dbReference type="ChEBI" id="CHEBI:17757"/>
        <dbReference type="ChEBI" id="CHEBI:57540"/>
        <dbReference type="ChEBI" id="CHEBI:57945"/>
        <dbReference type="ChEBI" id="CHEBI:62192"/>
    </reaction>
</comment>
<evidence type="ECO:0000256" key="4">
    <source>
        <dbReference type="ARBA" id="ARBA00011199"/>
    </source>
</evidence>
<dbReference type="EMBL" id="L39452">
    <property type="protein sequence ID" value="AAC37769.1"/>
    <property type="molecule type" value="Genomic_DNA"/>
</dbReference>
<evidence type="ECO:0000259" key="22">
    <source>
        <dbReference type="Pfam" id="PF00662"/>
    </source>
</evidence>
<sequence length="741" mass="84131">MEQTYQYAWIIPFLPLPVPMLIGLGLLLFPTATKSLRRMWAFQSVLLLSIVMIFSMNLSIQQINSSSVYQYVWSWIINNDFSLEFGYLIDPLTSIMSILITTVGIMVLIYSDNYMSHDHGYLRFFAYMSFFSTSMLGLVTSSNLIQIYIFWELVGICSYLLIGFWFTRPVAAKACQKAFVTNRVGDFGLLLGILGFYWVTGSFEFRDLFQIFNNLISNNEVNFVFVTLCAVLLFAGAIAKSAQFPLHVWLPDAMEGPTPISALIHAATMVAAGIFLVARLMPLFIVIPHIMNFISLIGIITVFLGATLALAQKDIKRGLAYSTMSQLGYMMLALGMGSYRSALFHLITHAYSKALLFLGSGSVIHSMEALVGYCPKKSQNMVLMGGLTKHVPITKNSFLLGTLSLCGIPPLACFWSKDEILNDSWLYSPIFAIIAWSTAGLTAFYMCRIYLLTFEGHLNVHFQNYSGKRNTPLYSISLWGKEGSKISNKNFRLVTLLKMKKNGCPSFFSNKVYKMDENAKNMIQPFLYIPNFGNTKTSLYPYESDNTMLFPIRILILFTLFVGFLGIPFNQDVDILSKWLTPSINLLHKNSNNSIDWYEFCKDAVFSVSIASFGIFIAFFLYKPVYSSFQNLDLINSFVKMGPKRNFSDKIKNTIYDWSYNRGYIDAFYGTFFTVGMRKLAEFTHFFDRRIIDGIPNGVGLISFFVAEVIKSVGGGRISSYLFFYFSYVSIFLLIYYFLHL</sequence>
<keyword evidence="12 20" id="KW-0618">Plastoquinone</keyword>
<feature type="transmembrane region" description="Helical" evidence="20">
    <location>
        <begin position="145"/>
        <end position="166"/>
    </location>
</feature>
<evidence type="ECO:0000256" key="7">
    <source>
        <dbReference type="ARBA" id="ARBA00022528"/>
    </source>
</evidence>
<dbReference type="GO" id="GO:0009535">
    <property type="term" value="C:chloroplast thylakoid membrane"/>
    <property type="evidence" value="ECO:0007669"/>
    <property type="project" value="UniProtKB-SubCell"/>
</dbReference>